<name>A0A5D3BZQ5_CUCMM</name>
<comment type="caution">
    <text evidence="4">The sequence shown here is derived from an EMBL/GenBank/DDBJ whole genome shotgun (WGS) entry which is preliminary data.</text>
</comment>
<dbReference type="PANTHER" id="PTHR15503">
    <property type="entry name" value="LDOC1 RELATED"/>
    <property type="match status" value="1"/>
</dbReference>
<feature type="compositionally biased region" description="Polar residues" evidence="1">
    <location>
        <begin position="13"/>
        <end position="31"/>
    </location>
</feature>
<feature type="domain" description="Retrotransposon gag" evidence="2">
    <location>
        <begin position="71"/>
        <end position="167"/>
    </location>
</feature>
<evidence type="ECO:0000313" key="5">
    <source>
        <dbReference type="Proteomes" id="UP000321393"/>
    </source>
</evidence>
<gene>
    <name evidence="4" type="ORF">E5676_scaffold108G00180</name>
    <name evidence="3" type="ORF">E6C27_scaffold226G00600</name>
</gene>
<organism evidence="4 6">
    <name type="scientific">Cucumis melo var. makuwa</name>
    <name type="common">Oriental melon</name>
    <dbReference type="NCBI Taxonomy" id="1194695"/>
    <lineage>
        <taxon>Eukaryota</taxon>
        <taxon>Viridiplantae</taxon>
        <taxon>Streptophyta</taxon>
        <taxon>Embryophyta</taxon>
        <taxon>Tracheophyta</taxon>
        <taxon>Spermatophyta</taxon>
        <taxon>Magnoliopsida</taxon>
        <taxon>eudicotyledons</taxon>
        <taxon>Gunneridae</taxon>
        <taxon>Pentapetalae</taxon>
        <taxon>rosids</taxon>
        <taxon>fabids</taxon>
        <taxon>Cucurbitales</taxon>
        <taxon>Cucurbitaceae</taxon>
        <taxon>Benincaseae</taxon>
        <taxon>Cucumis</taxon>
    </lineage>
</organism>
<dbReference type="Gene3D" id="3.10.10.10">
    <property type="entry name" value="HIV Type 1 Reverse Transcriptase, subunit A, domain 1"/>
    <property type="match status" value="1"/>
</dbReference>
<dbReference type="InterPro" id="IPR021109">
    <property type="entry name" value="Peptidase_aspartic_dom_sf"/>
</dbReference>
<protein>
    <recommendedName>
        <fullName evidence="2">Retrotransposon gag domain-containing protein</fullName>
    </recommendedName>
</protein>
<feature type="compositionally biased region" description="Polar residues" evidence="1">
    <location>
        <begin position="300"/>
        <end position="310"/>
    </location>
</feature>
<proteinExistence type="predicted"/>
<dbReference type="AlphaFoldDB" id="A0A5D3BZQ5"/>
<evidence type="ECO:0000313" key="4">
    <source>
        <dbReference type="EMBL" id="TYK05213.1"/>
    </source>
</evidence>
<feature type="region of interest" description="Disordered" evidence="1">
    <location>
        <begin position="1"/>
        <end position="31"/>
    </location>
</feature>
<evidence type="ECO:0000256" key="1">
    <source>
        <dbReference type="SAM" id="MobiDB-lite"/>
    </source>
</evidence>
<accession>A0A5D3BZQ5</accession>
<evidence type="ECO:0000313" key="3">
    <source>
        <dbReference type="EMBL" id="KAA0056288.1"/>
    </source>
</evidence>
<feature type="region of interest" description="Disordered" evidence="1">
    <location>
        <begin position="232"/>
        <end position="324"/>
    </location>
</feature>
<dbReference type="InterPro" id="IPR005162">
    <property type="entry name" value="Retrotrans_gag_dom"/>
</dbReference>
<dbReference type="InterPro" id="IPR032567">
    <property type="entry name" value="RTL1-rel"/>
</dbReference>
<feature type="compositionally biased region" description="Basic residues" evidence="1">
    <location>
        <begin position="1"/>
        <end position="10"/>
    </location>
</feature>
<sequence length="549" mass="62133">MPPRTGRRRRQNQDGMQGPTQGPSVGESNTLRVRGGVGNEQFARTAEEIGRPIEQSLCFDVMNCPEERKVRLATFLLQKEAEGWWKSILARRSDARALNWQTFRGIFEDKYYPNTYCEAKRDEFLGLKQGSLSVAEYERKYTELSRYADVIVASESDRCRRFERGLRFEIRTPVTAIAKWTNFSQLVETALHVEQSITEEKSAVEFSRGTSTASGFRGREQRRFTPGINISSRQDFKNRSRGQASRNVSYGSVFQKQSQRIPTQPTRSTVRSQPGQESVASTVRRTSCTSCGKNHRDQGVRSQTVEQSRVSVVPTEGTSGARKKGVVGRLRQQGKVYAMTQQEAEDAPDVITGTILICNVPADALFDPVGDVLLVNEVLRNCEVLVEGISLLVDLLPLELQRLDVILGMDFLFAHYASMDCHRKEVVFRKPGFTEVVFRGMRKVVYRSLISVLKAEKLLRKGCTTFLAHIVVVQRENLRPEDVPAVKEFLEVFPDDLSGLPPDREIEFTIELLPGITPISQAQYRIAPNELKELKMQLQELVDKGYIRA</sequence>
<dbReference type="Proteomes" id="UP000321393">
    <property type="component" value="Unassembled WGS sequence"/>
</dbReference>
<dbReference type="SUPFAM" id="SSF56672">
    <property type="entry name" value="DNA/RNA polymerases"/>
    <property type="match status" value="1"/>
</dbReference>
<reference evidence="5 6" key="1">
    <citation type="submission" date="2019-08" db="EMBL/GenBank/DDBJ databases">
        <title>Draft genome sequences of two oriental melons (Cucumis melo L. var makuwa).</title>
        <authorList>
            <person name="Kwon S.-Y."/>
        </authorList>
    </citation>
    <scope>NUCLEOTIDE SEQUENCE [LARGE SCALE GENOMIC DNA]</scope>
    <source>
        <strain evidence="6">cv. Chang Bougi</strain>
        <strain evidence="5">cv. SW 3</strain>
        <tissue evidence="4">Leaf</tissue>
    </source>
</reference>
<feature type="compositionally biased region" description="Polar residues" evidence="1">
    <location>
        <begin position="241"/>
        <end position="292"/>
    </location>
</feature>
<dbReference type="Pfam" id="PF03732">
    <property type="entry name" value="Retrotrans_gag"/>
    <property type="match status" value="1"/>
</dbReference>
<dbReference type="EMBL" id="SSTD01013924">
    <property type="protein sequence ID" value="TYK05213.1"/>
    <property type="molecule type" value="Genomic_DNA"/>
</dbReference>
<dbReference type="Proteomes" id="UP000321947">
    <property type="component" value="Unassembled WGS sequence"/>
</dbReference>
<evidence type="ECO:0000259" key="2">
    <source>
        <dbReference type="Pfam" id="PF03732"/>
    </source>
</evidence>
<dbReference type="Pfam" id="PF08284">
    <property type="entry name" value="RVP_2"/>
    <property type="match status" value="2"/>
</dbReference>
<dbReference type="PANTHER" id="PTHR15503:SF45">
    <property type="entry name" value="RNA-DIRECTED DNA POLYMERASE HOMOLOG"/>
    <property type="match status" value="1"/>
</dbReference>
<dbReference type="EMBL" id="SSTE01007677">
    <property type="protein sequence ID" value="KAA0056288.1"/>
    <property type="molecule type" value="Genomic_DNA"/>
</dbReference>
<dbReference type="InterPro" id="IPR043502">
    <property type="entry name" value="DNA/RNA_pol_sf"/>
</dbReference>
<dbReference type="OrthoDB" id="2272416at2759"/>
<dbReference type="Gene3D" id="2.40.70.10">
    <property type="entry name" value="Acid Proteases"/>
    <property type="match status" value="1"/>
</dbReference>
<evidence type="ECO:0000313" key="6">
    <source>
        <dbReference type="Proteomes" id="UP000321947"/>
    </source>
</evidence>